<sequence length="58" mass="6417">FFLVNGYASGYSAIAYGNNLHEMLPLDSGTFEIGELTITESKSERLLPCGIFARWKTS</sequence>
<dbReference type="Proteomes" id="UP000033999">
    <property type="component" value="Unassembled WGS sequence"/>
</dbReference>
<evidence type="ECO:0000313" key="1">
    <source>
        <dbReference type="EMBL" id="KKU06342.1"/>
    </source>
</evidence>
<accession>A0A0G1ME20</accession>
<proteinExistence type="predicted"/>
<organism evidence="1 2">
    <name type="scientific">Candidatus Magasanikbacteria bacterium GW2011_GWA2_45_39</name>
    <dbReference type="NCBI Taxonomy" id="1619041"/>
    <lineage>
        <taxon>Bacteria</taxon>
        <taxon>Candidatus Magasanikiibacteriota</taxon>
    </lineage>
</organism>
<feature type="non-terminal residue" evidence="1">
    <location>
        <position position="1"/>
    </location>
</feature>
<gene>
    <name evidence="1" type="ORF">UX10_C0035G0013</name>
</gene>
<name>A0A0G1ME20_9BACT</name>
<dbReference type="EMBL" id="LCKX01000035">
    <property type="protein sequence ID" value="KKU06342.1"/>
    <property type="molecule type" value="Genomic_DNA"/>
</dbReference>
<comment type="caution">
    <text evidence="1">The sequence shown here is derived from an EMBL/GenBank/DDBJ whole genome shotgun (WGS) entry which is preliminary data.</text>
</comment>
<dbReference type="AlphaFoldDB" id="A0A0G1ME20"/>
<protein>
    <submittedName>
        <fullName evidence="1">Uncharacterized protein</fullName>
    </submittedName>
</protein>
<reference evidence="1 2" key="1">
    <citation type="journal article" date="2015" name="Nature">
        <title>rRNA introns, odd ribosomes, and small enigmatic genomes across a large radiation of phyla.</title>
        <authorList>
            <person name="Brown C.T."/>
            <person name="Hug L.A."/>
            <person name="Thomas B.C."/>
            <person name="Sharon I."/>
            <person name="Castelle C.J."/>
            <person name="Singh A."/>
            <person name="Wilkins M.J."/>
            <person name="Williams K.H."/>
            <person name="Banfield J.F."/>
        </authorList>
    </citation>
    <scope>NUCLEOTIDE SEQUENCE [LARGE SCALE GENOMIC DNA]</scope>
</reference>
<evidence type="ECO:0000313" key="2">
    <source>
        <dbReference type="Proteomes" id="UP000033999"/>
    </source>
</evidence>